<dbReference type="Proteomes" id="UP000034531">
    <property type="component" value="Unassembled WGS sequence"/>
</dbReference>
<feature type="domain" description="Dockerin" evidence="2">
    <location>
        <begin position="79"/>
        <end position="147"/>
    </location>
</feature>
<feature type="transmembrane region" description="Helical" evidence="1">
    <location>
        <begin position="28"/>
        <end position="50"/>
    </location>
</feature>
<organism evidence="3 4">
    <name type="scientific">Candidatus Curtissbacteria bacterium GW2011_GWA1_40_16</name>
    <dbReference type="NCBI Taxonomy" id="1618405"/>
    <lineage>
        <taxon>Bacteria</taxon>
        <taxon>Candidatus Curtissiibacteriota</taxon>
    </lineage>
</organism>
<keyword evidence="1" id="KW-0812">Transmembrane</keyword>
<evidence type="ECO:0000313" key="4">
    <source>
        <dbReference type="Proteomes" id="UP000034531"/>
    </source>
</evidence>
<protein>
    <recommendedName>
        <fullName evidence="2">Dockerin domain-containing protein</fullName>
    </recommendedName>
</protein>
<reference evidence="3 4" key="1">
    <citation type="journal article" date="2015" name="Nature">
        <title>rRNA introns, odd ribosomes, and small enigmatic genomes across a large radiation of phyla.</title>
        <authorList>
            <person name="Brown C.T."/>
            <person name="Hug L.A."/>
            <person name="Thomas B.C."/>
            <person name="Sharon I."/>
            <person name="Castelle C.J."/>
            <person name="Singh A."/>
            <person name="Wilkins M.J."/>
            <person name="Williams K.H."/>
            <person name="Banfield J.F."/>
        </authorList>
    </citation>
    <scope>NUCLEOTIDE SEQUENCE [LARGE SCALE GENOMIC DNA]</scope>
</reference>
<dbReference type="Gene3D" id="1.10.1330.10">
    <property type="entry name" value="Dockerin domain"/>
    <property type="match status" value="1"/>
</dbReference>
<accession>A0A0G0TL32</accession>
<evidence type="ECO:0000259" key="2">
    <source>
        <dbReference type="PROSITE" id="PS51766"/>
    </source>
</evidence>
<dbReference type="GO" id="GO:0000272">
    <property type="term" value="P:polysaccharide catabolic process"/>
    <property type="evidence" value="ECO:0007669"/>
    <property type="project" value="InterPro"/>
</dbReference>
<dbReference type="CDD" id="cd14256">
    <property type="entry name" value="Dockerin_I"/>
    <property type="match status" value="1"/>
</dbReference>
<dbReference type="SUPFAM" id="SSF63446">
    <property type="entry name" value="Type I dockerin domain"/>
    <property type="match status" value="1"/>
</dbReference>
<gene>
    <name evidence="3" type="ORF">UT84_C0057G0007</name>
</gene>
<keyword evidence="1" id="KW-1133">Transmembrane helix</keyword>
<keyword evidence="1" id="KW-0472">Membrane</keyword>
<sequence>MTPGGGLCETRIVGVSVKMTSHYKTGGIHLGIVALFIFGLLAATSVVTLAEKSDSRPFGNTIKCLRDQNAPGCKKDRGPCYPIGDVNNDRKLDREDADLILKYDTGLATIRQNLLKRGDLNKDNLVNVVDGMFLLQYLEGSRTTFDACNNDEKDD</sequence>
<name>A0A0G0TL32_9BACT</name>
<comment type="caution">
    <text evidence="3">The sequence shown here is derived from an EMBL/GenBank/DDBJ whole genome shotgun (WGS) entry which is preliminary data.</text>
</comment>
<dbReference type="AlphaFoldDB" id="A0A0G0TL32"/>
<proteinExistence type="predicted"/>
<dbReference type="InterPro" id="IPR036439">
    <property type="entry name" value="Dockerin_dom_sf"/>
</dbReference>
<evidence type="ECO:0000313" key="3">
    <source>
        <dbReference type="EMBL" id="KKR47745.1"/>
    </source>
</evidence>
<dbReference type="PROSITE" id="PS51766">
    <property type="entry name" value="DOCKERIN"/>
    <property type="match status" value="1"/>
</dbReference>
<dbReference type="InterPro" id="IPR016134">
    <property type="entry name" value="Dockerin_dom"/>
</dbReference>
<dbReference type="EMBL" id="LBYI01000057">
    <property type="protein sequence ID" value="KKR47745.1"/>
    <property type="molecule type" value="Genomic_DNA"/>
</dbReference>
<evidence type="ECO:0000256" key="1">
    <source>
        <dbReference type="SAM" id="Phobius"/>
    </source>
</evidence>